<feature type="chain" id="PRO_5015596546" evidence="2">
    <location>
        <begin position="21"/>
        <end position="107"/>
    </location>
</feature>
<protein>
    <submittedName>
        <fullName evidence="3">Uncharacterized protein DUF4134</fullName>
    </submittedName>
</protein>
<feature type="transmembrane region" description="Helical" evidence="1">
    <location>
        <begin position="84"/>
        <end position="106"/>
    </location>
</feature>
<comment type="caution">
    <text evidence="3">The sequence shown here is derived from an EMBL/GenBank/DDBJ whole genome shotgun (WGS) entry which is preliminary data.</text>
</comment>
<dbReference type="EMBL" id="PQNY01000017">
    <property type="protein sequence ID" value="POS00908.1"/>
    <property type="molecule type" value="Genomic_DNA"/>
</dbReference>
<name>A0A2S4N5A3_9FLAO</name>
<sequence>MKKKLYVLVPLFCLAFNAFAQQPAQSNTLTTALQQATTQTSSLANSVKLFLYALAAIVALYGAFKVFTKHQNGDQDTSKAMGQWAFAFIFLVVAGYVIGGVFGVSLN</sequence>
<dbReference type="InterPro" id="IPR025408">
    <property type="entry name" value="DUF4134"/>
</dbReference>
<keyword evidence="1" id="KW-0812">Transmembrane</keyword>
<organism evidence="3 4">
    <name type="scientific">Flavobacterium croceum DSM 17960</name>
    <dbReference type="NCBI Taxonomy" id="1121886"/>
    <lineage>
        <taxon>Bacteria</taxon>
        <taxon>Pseudomonadati</taxon>
        <taxon>Bacteroidota</taxon>
        <taxon>Flavobacteriia</taxon>
        <taxon>Flavobacteriales</taxon>
        <taxon>Flavobacteriaceae</taxon>
        <taxon>Flavobacterium</taxon>
    </lineage>
</organism>
<feature type="transmembrane region" description="Helical" evidence="1">
    <location>
        <begin position="44"/>
        <end position="64"/>
    </location>
</feature>
<evidence type="ECO:0000313" key="4">
    <source>
        <dbReference type="Proteomes" id="UP000237056"/>
    </source>
</evidence>
<dbReference type="AlphaFoldDB" id="A0A2S4N5A3"/>
<keyword evidence="2" id="KW-0732">Signal</keyword>
<reference evidence="3 4" key="1">
    <citation type="submission" date="2018-01" db="EMBL/GenBank/DDBJ databases">
        <title>Genomic Encyclopedia of Type Strains, Phase I: the one thousand microbial genomes (KMG-I) project.</title>
        <authorList>
            <person name="Goeker M."/>
        </authorList>
    </citation>
    <scope>NUCLEOTIDE SEQUENCE [LARGE SCALE GENOMIC DNA]</scope>
    <source>
        <strain evidence="3 4">DSM 17960</strain>
    </source>
</reference>
<dbReference type="Proteomes" id="UP000237056">
    <property type="component" value="Unassembled WGS sequence"/>
</dbReference>
<dbReference type="OrthoDB" id="1029065at2"/>
<evidence type="ECO:0000256" key="2">
    <source>
        <dbReference type="SAM" id="SignalP"/>
    </source>
</evidence>
<keyword evidence="4" id="KW-1185">Reference proteome</keyword>
<evidence type="ECO:0000313" key="3">
    <source>
        <dbReference type="EMBL" id="POS00908.1"/>
    </source>
</evidence>
<feature type="signal peptide" evidence="2">
    <location>
        <begin position="1"/>
        <end position="20"/>
    </location>
</feature>
<gene>
    <name evidence="3" type="ORF">Q361_11711</name>
</gene>
<keyword evidence="1" id="KW-0472">Membrane</keyword>
<accession>A0A2S4N5A3</accession>
<proteinExistence type="predicted"/>
<keyword evidence="1" id="KW-1133">Transmembrane helix</keyword>
<evidence type="ECO:0000256" key="1">
    <source>
        <dbReference type="SAM" id="Phobius"/>
    </source>
</evidence>
<dbReference type="Pfam" id="PF13572">
    <property type="entry name" value="DUF4134"/>
    <property type="match status" value="1"/>
</dbReference>
<dbReference type="RefSeq" id="WP_103726865.1">
    <property type="nucleotide sequence ID" value="NZ_PQNY01000017.1"/>
</dbReference>